<dbReference type="STRING" id="1653334.GA0071312_2867"/>
<dbReference type="InterPro" id="IPR020476">
    <property type="entry name" value="Nudix_hydrolase"/>
</dbReference>
<evidence type="ECO:0000259" key="3">
    <source>
        <dbReference type="PROSITE" id="PS51462"/>
    </source>
</evidence>
<accession>A0A0P8BMV5</accession>
<sequence>MTPFLRIPLHLFWRLTRGMTLGVRAIVTDERGRICLVRHTYTPGWLLPGGGVEPGETTLEALERELREEAAIGLADTPQLLGLFHNRAASQRDHVALYHAAAITRLDTPRPHLEIAERGFFAPDALPEGTSPATLRRIAEWREGRAPAAQW</sequence>
<comment type="cofactor">
    <cofactor evidence="1">
        <name>Mg(2+)</name>
        <dbReference type="ChEBI" id="CHEBI:18420"/>
    </cofactor>
</comment>
<reference evidence="4 6" key="1">
    <citation type="submission" date="2015-09" db="EMBL/GenBank/DDBJ databases">
        <title>Identification and resolution of microdiversity through metagenomic sequencing of parallel consortia.</title>
        <authorList>
            <person name="Nelson W.C."/>
            <person name="Romine M.F."/>
            <person name="Lindemann S.R."/>
        </authorList>
    </citation>
    <scope>NUCLEOTIDE SEQUENCE [LARGE SCALE GENOMIC DNA]</scope>
    <source>
        <strain evidence="4">HL-109</strain>
    </source>
</reference>
<protein>
    <submittedName>
        <fullName evidence="4 5">ADP-ribose pyrophosphatase</fullName>
    </submittedName>
</protein>
<evidence type="ECO:0000313" key="4">
    <source>
        <dbReference type="EMBL" id="KPQ10961.1"/>
    </source>
</evidence>
<dbReference type="Proteomes" id="UP000182800">
    <property type="component" value="Unassembled WGS sequence"/>
</dbReference>
<evidence type="ECO:0000313" key="7">
    <source>
        <dbReference type="Proteomes" id="UP000182800"/>
    </source>
</evidence>
<dbReference type="InterPro" id="IPR015797">
    <property type="entry name" value="NUDIX_hydrolase-like_dom_sf"/>
</dbReference>
<dbReference type="Proteomes" id="UP000050497">
    <property type="component" value="Unassembled WGS sequence"/>
</dbReference>
<dbReference type="PANTHER" id="PTHR43046:SF14">
    <property type="entry name" value="MUTT_NUDIX FAMILY PROTEIN"/>
    <property type="match status" value="1"/>
</dbReference>
<keyword evidence="2" id="KW-0378">Hydrolase</keyword>
<name>A0A0P8BMV5_9HYPH</name>
<organism evidence="4 6">
    <name type="scientific">Saliniramus fredricksonii</name>
    <dbReference type="NCBI Taxonomy" id="1653334"/>
    <lineage>
        <taxon>Bacteria</taxon>
        <taxon>Pseudomonadati</taxon>
        <taxon>Pseudomonadota</taxon>
        <taxon>Alphaproteobacteria</taxon>
        <taxon>Hyphomicrobiales</taxon>
        <taxon>Salinarimonadaceae</taxon>
        <taxon>Saliniramus</taxon>
    </lineage>
</organism>
<proteinExistence type="predicted"/>
<evidence type="ECO:0000313" key="5">
    <source>
        <dbReference type="EMBL" id="SCC81896.1"/>
    </source>
</evidence>
<dbReference type="PROSITE" id="PS51462">
    <property type="entry name" value="NUDIX"/>
    <property type="match status" value="1"/>
</dbReference>
<dbReference type="EMBL" id="LJSX01000011">
    <property type="protein sequence ID" value="KPQ10961.1"/>
    <property type="molecule type" value="Genomic_DNA"/>
</dbReference>
<dbReference type="Pfam" id="PF00293">
    <property type="entry name" value="NUDIX"/>
    <property type="match status" value="1"/>
</dbReference>
<dbReference type="InterPro" id="IPR000086">
    <property type="entry name" value="NUDIX_hydrolase_dom"/>
</dbReference>
<dbReference type="Gene3D" id="3.90.79.10">
    <property type="entry name" value="Nucleoside Triphosphate Pyrophosphohydrolase"/>
    <property type="match status" value="1"/>
</dbReference>
<evidence type="ECO:0000256" key="2">
    <source>
        <dbReference type="ARBA" id="ARBA00022801"/>
    </source>
</evidence>
<evidence type="ECO:0000313" key="6">
    <source>
        <dbReference type="Proteomes" id="UP000050497"/>
    </source>
</evidence>
<comment type="caution">
    <text evidence="4">The sequence shown here is derived from an EMBL/GenBank/DDBJ whole genome shotgun (WGS) entry which is preliminary data.</text>
</comment>
<dbReference type="EMBL" id="FMBM01000002">
    <property type="protein sequence ID" value="SCC81896.1"/>
    <property type="molecule type" value="Genomic_DNA"/>
</dbReference>
<evidence type="ECO:0000256" key="1">
    <source>
        <dbReference type="ARBA" id="ARBA00001946"/>
    </source>
</evidence>
<reference evidence="5 7" key="2">
    <citation type="submission" date="2016-08" db="EMBL/GenBank/DDBJ databases">
        <authorList>
            <person name="Varghese N."/>
            <person name="Submissions Spin"/>
        </authorList>
    </citation>
    <scope>NUCLEOTIDE SEQUENCE [LARGE SCALE GENOMIC DNA]</scope>
    <source>
        <strain evidence="5 7">HL-109</strain>
    </source>
</reference>
<dbReference type="PRINTS" id="PR00502">
    <property type="entry name" value="NUDIXFAMILY"/>
</dbReference>
<gene>
    <name evidence="5" type="ORF">GA0071312_2867</name>
    <name evidence="4" type="ORF">HLUCCO17_08605</name>
</gene>
<dbReference type="PANTHER" id="PTHR43046">
    <property type="entry name" value="GDP-MANNOSE MANNOSYL HYDROLASE"/>
    <property type="match status" value="1"/>
</dbReference>
<dbReference type="GO" id="GO:0016787">
    <property type="term" value="F:hydrolase activity"/>
    <property type="evidence" value="ECO:0007669"/>
    <property type="project" value="UniProtKB-KW"/>
</dbReference>
<dbReference type="SUPFAM" id="SSF55811">
    <property type="entry name" value="Nudix"/>
    <property type="match status" value="1"/>
</dbReference>
<dbReference type="AlphaFoldDB" id="A0A0P8BMV5"/>
<dbReference type="RefSeq" id="WP_074445494.1">
    <property type="nucleotide sequence ID" value="NZ_FMBM01000002.1"/>
</dbReference>
<keyword evidence="7" id="KW-1185">Reference proteome</keyword>
<feature type="domain" description="Nudix hydrolase" evidence="3">
    <location>
        <begin position="18"/>
        <end position="144"/>
    </location>
</feature>